<sequence>MTDEYVEFKNKNKYPIHVAGFYRDRGARVLKNGDEPEKVEKSDYTMLTVWIDADKEKQKDILDQLKSPYKIVCNWGSYSDLKTNGDPVTDDSKVIFEAVHCD</sequence>
<evidence type="ECO:0000313" key="1">
    <source>
        <dbReference type="EMBL" id="WNY27980.1"/>
    </source>
</evidence>
<protein>
    <submittedName>
        <fullName evidence="1">Uncharacterized protein</fullName>
    </submittedName>
</protein>
<keyword evidence="2" id="KW-1185">Reference proteome</keyword>
<name>A0AA96ZWH1_9EURY</name>
<gene>
    <name evidence="1" type="ORF">MmiEs2_01600</name>
</gene>
<reference evidence="1 2" key="1">
    <citation type="submission" date="2023-07" db="EMBL/GenBank/DDBJ databases">
        <title>Closed genome sequence of Methanimicrococcus sp. Es2.</title>
        <authorList>
            <person name="Protasov E."/>
            <person name="Platt K."/>
            <person name="Reeh H."/>
            <person name="Poehlein A."/>
            <person name="Daniel R."/>
            <person name="Brune A."/>
        </authorList>
    </citation>
    <scope>NUCLEOTIDE SEQUENCE [LARGE SCALE GENOMIC DNA]</scope>
    <source>
        <strain evidence="1 2">Es2</strain>
    </source>
</reference>
<dbReference type="Proteomes" id="UP001302662">
    <property type="component" value="Chromosome"/>
</dbReference>
<evidence type="ECO:0000313" key="2">
    <source>
        <dbReference type="Proteomes" id="UP001302662"/>
    </source>
</evidence>
<dbReference type="EMBL" id="CP131062">
    <property type="protein sequence ID" value="WNY27980.1"/>
    <property type="molecule type" value="Genomic_DNA"/>
</dbReference>
<dbReference type="RefSeq" id="WP_316559546.1">
    <property type="nucleotide sequence ID" value="NZ_CP131062.1"/>
</dbReference>
<dbReference type="KEGG" id="mees:MmiEs2_01600"/>
<accession>A0AA96ZWH1</accession>
<dbReference type="AlphaFoldDB" id="A0AA96ZWH1"/>
<proteinExistence type="predicted"/>
<dbReference type="GeneID" id="85196612"/>
<organism evidence="1 2">
    <name type="scientific">Methanimicrococcus stummii</name>
    <dbReference type="NCBI Taxonomy" id="3028294"/>
    <lineage>
        <taxon>Archaea</taxon>
        <taxon>Methanobacteriati</taxon>
        <taxon>Methanobacteriota</taxon>
        <taxon>Stenosarchaea group</taxon>
        <taxon>Methanomicrobia</taxon>
        <taxon>Methanosarcinales</taxon>
        <taxon>Methanosarcinaceae</taxon>
        <taxon>Methanimicrococcus</taxon>
    </lineage>
</organism>